<dbReference type="InterPro" id="IPR001841">
    <property type="entry name" value="Znf_RING"/>
</dbReference>
<dbReference type="GO" id="GO:0061630">
    <property type="term" value="F:ubiquitin protein ligase activity"/>
    <property type="evidence" value="ECO:0007669"/>
    <property type="project" value="UniProtKB-EC"/>
</dbReference>
<dbReference type="RefSeq" id="XP_007775648.1">
    <property type="nucleotide sequence ID" value="XM_007777458.1"/>
</dbReference>
<dbReference type="KEGG" id="cput:CONPUDRAFT_170286"/>
<dbReference type="InterPro" id="IPR017907">
    <property type="entry name" value="Znf_RING_CS"/>
</dbReference>
<dbReference type="EMBL" id="JH711593">
    <property type="protein sequence ID" value="EIW74296.1"/>
    <property type="molecule type" value="Genomic_DNA"/>
</dbReference>
<dbReference type="Pfam" id="PF01485">
    <property type="entry name" value="IBR"/>
    <property type="match status" value="1"/>
</dbReference>
<evidence type="ECO:0000256" key="4">
    <source>
        <dbReference type="ARBA" id="ARBA00022723"/>
    </source>
</evidence>
<evidence type="ECO:0000256" key="6">
    <source>
        <dbReference type="ARBA" id="ARBA00022771"/>
    </source>
</evidence>
<dbReference type="SMART" id="SM00184">
    <property type="entry name" value="RING"/>
    <property type="match status" value="1"/>
</dbReference>
<keyword evidence="3" id="KW-0808">Transferase</keyword>
<keyword evidence="4" id="KW-0479">Metal-binding</keyword>
<dbReference type="Proteomes" id="UP000053558">
    <property type="component" value="Unassembled WGS sequence"/>
</dbReference>
<organism evidence="13 14">
    <name type="scientific">Coniophora puteana (strain RWD-64-598)</name>
    <name type="common">Brown rot fungus</name>
    <dbReference type="NCBI Taxonomy" id="741705"/>
    <lineage>
        <taxon>Eukaryota</taxon>
        <taxon>Fungi</taxon>
        <taxon>Dikarya</taxon>
        <taxon>Basidiomycota</taxon>
        <taxon>Agaricomycotina</taxon>
        <taxon>Agaricomycetes</taxon>
        <taxon>Agaricomycetidae</taxon>
        <taxon>Boletales</taxon>
        <taxon>Coniophorineae</taxon>
        <taxon>Coniophoraceae</taxon>
        <taxon>Coniophora</taxon>
    </lineage>
</organism>
<dbReference type="InterPro" id="IPR027370">
    <property type="entry name" value="Znf-RING_euk"/>
</dbReference>
<dbReference type="OrthoDB" id="1431934at2759"/>
<reference evidence="14" key="1">
    <citation type="journal article" date="2012" name="Science">
        <title>The Paleozoic origin of enzymatic lignin decomposition reconstructed from 31 fungal genomes.</title>
        <authorList>
            <person name="Floudas D."/>
            <person name="Binder M."/>
            <person name="Riley R."/>
            <person name="Barry K."/>
            <person name="Blanchette R.A."/>
            <person name="Henrissat B."/>
            <person name="Martinez A.T."/>
            <person name="Otillar R."/>
            <person name="Spatafora J.W."/>
            <person name="Yadav J.S."/>
            <person name="Aerts A."/>
            <person name="Benoit I."/>
            <person name="Boyd A."/>
            <person name="Carlson A."/>
            <person name="Copeland A."/>
            <person name="Coutinho P.M."/>
            <person name="de Vries R.P."/>
            <person name="Ferreira P."/>
            <person name="Findley K."/>
            <person name="Foster B."/>
            <person name="Gaskell J."/>
            <person name="Glotzer D."/>
            <person name="Gorecki P."/>
            <person name="Heitman J."/>
            <person name="Hesse C."/>
            <person name="Hori C."/>
            <person name="Igarashi K."/>
            <person name="Jurgens J.A."/>
            <person name="Kallen N."/>
            <person name="Kersten P."/>
            <person name="Kohler A."/>
            <person name="Kuees U."/>
            <person name="Kumar T.K.A."/>
            <person name="Kuo A."/>
            <person name="LaButti K."/>
            <person name="Larrondo L.F."/>
            <person name="Lindquist E."/>
            <person name="Ling A."/>
            <person name="Lombard V."/>
            <person name="Lucas S."/>
            <person name="Lundell T."/>
            <person name="Martin R."/>
            <person name="McLaughlin D.J."/>
            <person name="Morgenstern I."/>
            <person name="Morin E."/>
            <person name="Murat C."/>
            <person name="Nagy L.G."/>
            <person name="Nolan M."/>
            <person name="Ohm R.A."/>
            <person name="Patyshakuliyeva A."/>
            <person name="Rokas A."/>
            <person name="Ruiz-Duenas F.J."/>
            <person name="Sabat G."/>
            <person name="Salamov A."/>
            <person name="Samejima M."/>
            <person name="Schmutz J."/>
            <person name="Slot J.C."/>
            <person name="St John F."/>
            <person name="Stenlid J."/>
            <person name="Sun H."/>
            <person name="Sun S."/>
            <person name="Syed K."/>
            <person name="Tsang A."/>
            <person name="Wiebenga A."/>
            <person name="Young D."/>
            <person name="Pisabarro A."/>
            <person name="Eastwood D.C."/>
            <person name="Martin F."/>
            <person name="Cullen D."/>
            <person name="Grigoriev I.V."/>
            <person name="Hibbett D.S."/>
        </authorList>
    </citation>
    <scope>NUCLEOTIDE SEQUENCE [LARGE SCALE GENOMIC DNA]</scope>
    <source>
        <strain evidence="14">RWD-64-598 SS2</strain>
    </source>
</reference>
<evidence type="ECO:0000256" key="10">
    <source>
        <dbReference type="SAM" id="MobiDB-lite"/>
    </source>
</evidence>
<feature type="compositionally biased region" description="Low complexity" evidence="10">
    <location>
        <begin position="472"/>
        <end position="482"/>
    </location>
</feature>
<feature type="domain" description="RING-type" evidence="12">
    <location>
        <begin position="486"/>
        <end position="697"/>
    </location>
</feature>
<dbReference type="SUPFAM" id="SSF57850">
    <property type="entry name" value="RING/U-box"/>
    <property type="match status" value="2"/>
</dbReference>
<proteinExistence type="predicted"/>
<feature type="compositionally biased region" description="Basic and acidic residues" evidence="10">
    <location>
        <begin position="715"/>
        <end position="739"/>
    </location>
</feature>
<feature type="domain" description="RING-type" evidence="11">
    <location>
        <begin position="490"/>
        <end position="542"/>
    </location>
</feature>
<dbReference type="CDD" id="cd20335">
    <property type="entry name" value="BRcat_RBR"/>
    <property type="match status" value="1"/>
</dbReference>
<evidence type="ECO:0000256" key="8">
    <source>
        <dbReference type="ARBA" id="ARBA00022833"/>
    </source>
</evidence>
<dbReference type="GO" id="GO:0016567">
    <property type="term" value="P:protein ubiquitination"/>
    <property type="evidence" value="ECO:0007669"/>
    <property type="project" value="InterPro"/>
</dbReference>
<evidence type="ECO:0000259" key="11">
    <source>
        <dbReference type="PROSITE" id="PS50089"/>
    </source>
</evidence>
<accession>R7SDQ5</accession>
<gene>
    <name evidence="13" type="ORF">CONPUDRAFT_170286</name>
</gene>
<feature type="region of interest" description="Disordered" evidence="10">
    <location>
        <begin position="1"/>
        <end position="43"/>
    </location>
</feature>
<keyword evidence="5" id="KW-0677">Repeat</keyword>
<sequence length="860" mass="96051">MPSALYPQIPTSDSLYRGDSTHPDSYPSFHPPPKRKSSNGAHCYAKPKKQAFSPAYSSPSLLIPPAPSHSSVSTNLARTTSLKGKEKANCTDSAFSSQYLLHGCIVTLSAGLAVKHVVSPFNLCVVRVRGLSANATRKDVNDLLALHGIDPVHFFIKKIDRDADQVDVELLMDAAKKPCLSCLTHSDPILRVFVEPYIPPGSLLPTAQSQPNTLLVSWPAPCVDYTVNYLDEDDASAQIKVDELDGKRCAGRPVRVRLNTLPPGTREPPLHWRANSIIITDVPLWAKDEDVRLFSGSPFVRRSEGRLFDAEAAVRWMERDIRWSSRGEFEYTRLSEGADPIDGTVRVQATFRTLEEAKLAKAQLERKSCDYIARGKREVRMPDPYEYGADITADEDTIAQLAALCDITAARRQGGCNAWMEHTTSGARIHISGSKQAAVGALKVRVEELVQGDRRKCNWSSESDDEDQLHFSAPSTRSSNASSGDCLSSCPICLDVISAPVFLECGHAYCRGCLEHFLSVAASSPSADNGQQMFPLQCAHCKASIPLPQIASFLTSTQFEFLQKSAFDSYLAQHPKELRWCPTPGCSQIYSFSSSDESGSKKDEHAQCPSCFSRVCTTYKAAVQPEVEERETNTWVSRQSGRVAPCPSCGVLIEKGEGCNHVACRCGTHICWKCLQTFDSKDVYKHMNAAHGGIGMPEPMPPVDIAEQQVLLRQAEERRRQQRDQEQRERQQREREREQQQQQHSLHHPHSLRPPQPRRQDQHRWAMDVEMEMAMPPVAFLNGYGPVNAQELAELRAREQRLQREAEREARLARMQRGGQRPVTWGGFPNHVQDMIAVIQQRDEQDLMRRAQDDRGCAIM</sequence>
<dbReference type="PROSITE" id="PS00518">
    <property type="entry name" value="ZF_RING_1"/>
    <property type="match status" value="1"/>
</dbReference>
<evidence type="ECO:0000313" key="14">
    <source>
        <dbReference type="Proteomes" id="UP000053558"/>
    </source>
</evidence>
<feature type="region of interest" description="Disordered" evidence="10">
    <location>
        <begin position="715"/>
        <end position="762"/>
    </location>
</feature>
<name>R7SDQ5_CONPW</name>
<dbReference type="GO" id="GO:0008270">
    <property type="term" value="F:zinc ion binding"/>
    <property type="evidence" value="ECO:0007669"/>
    <property type="project" value="UniProtKB-KW"/>
</dbReference>
<keyword evidence="6 9" id="KW-0863">Zinc-finger</keyword>
<dbReference type="Gene3D" id="1.20.120.1750">
    <property type="match status" value="1"/>
</dbReference>
<dbReference type="GeneID" id="19206423"/>
<evidence type="ECO:0000313" key="13">
    <source>
        <dbReference type="EMBL" id="EIW74296.1"/>
    </source>
</evidence>
<evidence type="ECO:0000256" key="5">
    <source>
        <dbReference type="ARBA" id="ARBA00022737"/>
    </source>
</evidence>
<comment type="catalytic activity">
    <reaction evidence="1">
        <text>[E2 ubiquitin-conjugating enzyme]-S-ubiquitinyl-L-cysteine + [acceptor protein]-L-lysine = [E2 ubiquitin-conjugating enzyme]-L-cysteine + [acceptor protein]-N(6)-ubiquitinyl-L-lysine.</text>
        <dbReference type="EC" id="2.3.2.31"/>
    </reaction>
</comment>
<dbReference type="EC" id="2.3.2.31" evidence="2"/>
<dbReference type="PROSITE" id="PS50089">
    <property type="entry name" value="ZF_RING_2"/>
    <property type="match status" value="1"/>
</dbReference>
<dbReference type="PANTHER" id="PTHR11685">
    <property type="entry name" value="RBR FAMILY RING FINGER AND IBR DOMAIN-CONTAINING"/>
    <property type="match status" value="1"/>
</dbReference>
<evidence type="ECO:0000256" key="9">
    <source>
        <dbReference type="PROSITE-ProRule" id="PRU00175"/>
    </source>
</evidence>
<dbReference type="InterPro" id="IPR044066">
    <property type="entry name" value="TRIAD_supradom"/>
</dbReference>
<dbReference type="Pfam" id="PF26200">
    <property type="entry name" value="Rcat_RNF216"/>
    <property type="match status" value="1"/>
</dbReference>
<keyword evidence="14" id="KW-1185">Reference proteome</keyword>
<dbReference type="AlphaFoldDB" id="R7SDQ5"/>
<dbReference type="SMART" id="SM00647">
    <property type="entry name" value="IBR"/>
    <property type="match status" value="1"/>
</dbReference>
<keyword evidence="8" id="KW-0862">Zinc</keyword>
<dbReference type="Pfam" id="PF13445">
    <property type="entry name" value="zf-RING_UBOX"/>
    <property type="match status" value="1"/>
</dbReference>
<evidence type="ECO:0000259" key="12">
    <source>
        <dbReference type="PROSITE" id="PS51873"/>
    </source>
</evidence>
<dbReference type="InterPro" id="IPR002867">
    <property type="entry name" value="IBR_dom"/>
</dbReference>
<dbReference type="InterPro" id="IPR013083">
    <property type="entry name" value="Znf_RING/FYVE/PHD"/>
</dbReference>
<dbReference type="PROSITE" id="PS51873">
    <property type="entry name" value="TRIAD"/>
    <property type="match status" value="1"/>
</dbReference>
<dbReference type="Gene3D" id="3.30.40.10">
    <property type="entry name" value="Zinc/RING finger domain, C3HC4 (zinc finger)"/>
    <property type="match status" value="1"/>
</dbReference>
<dbReference type="InterPro" id="IPR031127">
    <property type="entry name" value="E3_UB_ligase_RBR"/>
</dbReference>
<feature type="region of interest" description="Disordered" evidence="10">
    <location>
        <begin position="457"/>
        <end position="482"/>
    </location>
</feature>
<evidence type="ECO:0000256" key="2">
    <source>
        <dbReference type="ARBA" id="ARBA00012251"/>
    </source>
</evidence>
<evidence type="ECO:0000256" key="7">
    <source>
        <dbReference type="ARBA" id="ARBA00022786"/>
    </source>
</evidence>
<keyword evidence="7" id="KW-0833">Ubl conjugation pathway</keyword>
<dbReference type="eggNOG" id="KOG1812">
    <property type="taxonomic scope" value="Eukaryota"/>
</dbReference>
<protein>
    <recommendedName>
        <fullName evidence="2">RBR-type E3 ubiquitin transferase</fullName>
        <ecNumber evidence="2">2.3.2.31</ecNumber>
    </recommendedName>
</protein>
<evidence type="ECO:0000256" key="1">
    <source>
        <dbReference type="ARBA" id="ARBA00001798"/>
    </source>
</evidence>
<evidence type="ECO:0000256" key="3">
    <source>
        <dbReference type="ARBA" id="ARBA00022679"/>
    </source>
</evidence>